<dbReference type="NCBIfam" id="TIGR02072">
    <property type="entry name" value="BioC"/>
    <property type="match status" value="1"/>
</dbReference>
<proteinExistence type="inferred from homology"/>
<dbReference type="SUPFAM" id="SSF53335">
    <property type="entry name" value="S-adenosyl-L-methionine-dependent methyltransferases"/>
    <property type="match status" value="1"/>
</dbReference>
<dbReference type="PANTHER" id="PTHR13090:SF1">
    <property type="entry name" value="ARGININE-HYDROXYLASE NDUFAF5, MITOCHONDRIAL"/>
    <property type="match status" value="1"/>
</dbReference>
<comment type="catalytic activity">
    <reaction evidence="1 8">
        <text>malonyl-[ACP] + S-adenosyl-L-methionine = malonyl-[ACP] methyl ester + S-adenosyl-L-homocysteine</text>
        <dbReference type="Rhea" id="RHEA:17105"/>
        <dbReference type="Rhea" id="RHEA-COMP:9623"/>
        <dbReference type="Rhea" id="RHEA-COMP:9954"/>
        <dbReference type="ChEBI" id="CHEBI:57856"/>
        <dbReference type="ChEBI" id="CHEBI:59789"/>
        <dbReference type="ChEBI" id="CHEBI:78449"/>
        <dbReference type="ChEBI" id="CHEBI:78845"/>
        <dbReference type="EC" id="2.1.1.197"/>
    </reaction>
</comment>
<dbReference type="Gene3D" id="3.40.50.150">
    <property type="entry name" value="Vaccinia Virus protein VP39"/>
    <property type="match status" value="1"/>
</dbReference>
<dbReference type="GO" id="GO:0102130">
    <property type="term" value="F:malonyl-CoA methyltransferase activity"/>
    <property type="evidence" value="ECO:0007669"/>
    <property type="project" value="UniProtKB-EC"/>
</dbReference>
<feature type="domain" description="Methyltransferase type 11" evidence="9">
    <location>
        <begin position="60"/>
        <end position="161"/>
    </location>
</feature>
<evidence type="ECO:0000256" key="3">
    <source>
        <dbReference type="ARBA" id="ARBA00012327"/>
    </source>
</evidence>
<dbReference type="Proteomes" id="UP000348942">
    <property type="component" value="Chromosome 1"/>
</dbReference>
<dbReference type="InterPro" id="IPR050602">
    <property type="entry name" value="Malonyl-ACP_OMT"/>
</dbReference>
<evidence type="ECO:0000256" key="8">
    <source>
        <dbReference type="HAMAP-Rule" id="MF_00835"/>
    </source>
</evidence>
<evidence type="ECO:0000313" key="10">
    <source>
        <dbReference type="EMBL" id="QGA65184.1"/>
    </source>
</evidence>
<evidence type="ECO:0000256" key="1">
    <source>
        <dbReference type="ARBA" id="ARBA00000852"/>
    </source>
</evidence>
<dbReference type="PANTHER" id="PTHR13090">
    <property type="entry name" value="ARGININE-HYDROXYLASE NDUFAF5, MITOCHONDRIAL"/>
    <property type="match status" value="1"/>
</dbReference>
<comment type="similarity">
    <text evidence="8">Belongs to the methyltransferase superfamily.</text>
</comment>
<keyword evidence="4 8" id="KW-0489">Methyltransferase</keyword>
<dbReference type="EC" id="2.1.1.197" evidence="3 8"/>
<dbReference type="GO" id="GO:0010340">
    <property type="term" value="F:carboxyl-O-methyltransferase activity"/>
    <property type="evidence" value="ECO:0007669"/>
    <property type="project" value="UniProtKB-UniRule"/>
</dbReference>
<keyword evidence="11" id="KW-1185">Reference proteome</keyword>
<dbReference type="AlphaFoldDB" id="A0A5Q0TEA0"/>
<organism evidence="10 11">
    <name type="scientific">Vibrio algicola</name>
    <dbReference type="NCBI Taxonomy" id="2662262"/>
    <lineage>
        <taxon>Bacteria</taxon>
        <taxon>Pseudomonadati</taxon>
        <taxon>Pseudomonadota</taxon>
        <taxon>Gammaproteobacteria</taxon>
        <taxon>Vibrionales</taxon>
        <taxon>Vibrionaceae</taxon>
        <taxon>Vibrio</taxon>
    </lineage>
</organism>
<dbReference type="UniPathway" id="UPA00078"/>
<comment type="function">
    <text evidence="8">Converts the free carboxyl group of a malonyl-thioester to its methyl ester by transfer of a methyl group from S-adenosyl-L-methionine (SAM). It allows to synthesize pimeloyl-ACP via the fatty acid synthetic pathway.</text>
</comment>
<comment type="pathway">
    <text evidence="2 8">Cofactor biosynthesis; biotin biosynthesis.</text>
</comment>
<dbReference type="RefSeq" id="WP_153447333.1">
    <property type="nucleotide sequence ID" value="NZ_CP045699.1"/>
</dbReference>
<dbReference type="HAMAP" id="MF_00835">
    <property type="entry name" value="BioC"/>
    <property type="match status" value="1"/>
</dbReference>
<name>A0A5Q0TEA0_9VIBR</name>
<dbReference type="GO" id="GO:0008757">
    <property type="term" value="F:S-adenosylmethionine-dependent methyltransferase activity"/>
    <property type="evidence" value="ECO:0007669"/>
    <property type="project" value="InterPro"/>
</dbReference>
<evidence type="ECO:0000256" key="5">
    <source>
        <dbReference type="ARBA" id="ARBA00022679"/>
    </source>
</evidence>
<evidence type="ECO:0000256" key="2">
    <source>
        <dbReference type="ARBA" id="ARBA00004746"/>
    </source>
</evidence>
<evidence type="ECO:0000256" key="6">
    <source>
        <dbReference type="ARBA" id="ARBA00022691"/>
    </source>
</evidence>
<dbReference type="InterPro" id="IPR029063">
    <property type="entry name" value="SAM-dependent_MTases_sf"/>
</dbReference>
<gene>
    <name evidence="8 10" type="primary">bioC</name>
    <name evidence="10" type="ORF">GFB47_07005</name>
</gene>
<protein>
    <recommendedName>
        <fullName evidence="3 8">Malonyl-[acyl-carrier protein] O-methyltransferase</fullName>
        <shortName evidence="8">Malonyl-ACP O-methyltransferase</shortName>
        <ecNumber evidence="3 8">2.1.1.197</ecNumber>
    </recommendedName>
    <alternativeName>
        <fullName evidence="8">Biotin synthesis protein BioC</fullName>
    </alternativeName>
</protein>
<evidence type="ECO:0000313" key="11">
    <source>
        <dbReference type="Proteomes" id="UP000348942"/>
    </source>
</evidence>
<dbReference type="GO" id="GO:0032259">
    <property type="term" value="P:methylation"/>
    <property type="evidence" value="ECO:0007669"/>
    <property type="project" value="UniProtKB-KW"/>
</dbReference>
<evidence type="ECO:0000256" key="4">
    <source>
        <dbReference type="ARBA" id="ARBA00022603"/>
    </source>
</evidence>
<sequence>MSFATLEQECHHSRVSDKQAIADAFSKAARTYDQHAAFQREVGQRLMDKLPNDLSGLSVLDLGCGTGYFTEQLLKRGADVTAFDLSYSMLEQCQQRCDGVMAQSDNVSRVSYQQGDAEDPPFSAASFDIIFSSLAIQWCHDLSHLFQMLSRMLKKEGQCYFSTLLEGSLIELKRSWSQIDKYQHVNQFHQWDQLNFALAQTSAQRYHVDSTEIQVWYDSAFELMKDLKGIGATHVDGRSAGLTKRRSLLDVEKAYQQFRNPLGQLPATYHVCLGLILK</sequence>
<dbReference type="InterPro" id="IPR013216">
    <property type="entry name" value="Methyltransf_11"/>
</dbReference>
<dbReference type="Pfam" id="PF08241">
    <property type="entry name" value="Methyltransf_11"/>
    <property type="match status" value="1"/>
</dbReference>
<dbReference type="EMBL" id="CP045699">
    <property type="protein sequence ID" value="QGA65184.1"/>
    <property type="molecule type" value="Genomic_DNA"/>
</dbReference>
<keyword evidence="7 8" id="KW-0093">Biotin biosynthesis</keyword>
<reference evidence="10 11" key="1">
    <citation type="submission" date="2019-10" db="EMBL/GenBank/DDBJ databases">
        <title>Vibrio sp. nov., isolated from Coralline algae surface.</title>
        <authorList>
            <person name="Geng Y."/>
            <person name="Zhang X."/>
        </authorList>
    </citation>
    <scope>NUCLEOTIDE SEQUENCE [LARGE SCALE GENOMIC DNA]</scope>
    <source>
        <strain evidence="10 11">SM1977</strain>
    </source>
</reference>
<keyword evidence="6 8" id="KW-0949">S-adenosyl-L-methionine</keyword>
<accession>A0A5Q0TEA0</accession>
<keyword evidence="5 8" id="KW-0808">Transferase</keyword>
<evidence type="ECO:0000259" key="9">
    <source>
        <dbReference type="Pfam" id="PF08241"/>
    </source>
</evidence>
<dbReference type="InterPro" id="IPR011814">
    <property type="entry name" value="BioC"/>
</dbReference>
<dbReference type="CDD" id="cd02440">
    <property type="entry name" value="AdoMet_MTases"/>
    <property type="match status" value="1"/>
</dbReference>
<dbReference type="GO" id="GO:0009102">
    <property type="term" value="P:biotin biosynthetic process"/>
    <property type="evidence" value="ECO:0007669"/>
    <property type="project" value="UniProtKB-UniRule"/>
</dbReference>
<evidence type="ECO:0000256" key="7">
    <source>
        <dbReference type="ARBA" id="ARBA00022756"/>
    </source>
</evidence>